<dbReference type="AlphaFoldDB" id="A0AAV4VZG3"/>
<dbReference type="Proteomes" id="UP001054837">
    <property type="component" value="Unassembled WGS sequence"/>
</dbReference>
<feature type="compositionally biased region" description="Polar residues" evidence="1">
    <location>
        <begin position="136"/>
        <end position="145"/>
    </location>
</feature>
<keyword evidence="3" id="KW-1185">Reference proteome</keyword>
<evidence type="ECO:0000313" key="2">
    <source>
        <dbReference type="EMBL" id="GIY75230.1"/>
    </source>
</evidence>
<evidence type="ECO:0000313" key="3">
    <source>
        <dbReference type="Proteomes" id="UP001054837"/>
    </source>
</evidence>
<reference evidence="2 3" key="1">
    <citation type="submission" date="2021-06" db="EMBL/GenBank/DDBJ databases">
        <title>Caerostris darwini draft genome.</title>
        <authorList>
            <person name="Kono N."/>
            <person name="Arakawa K."/>
        </authorList>
    </citation>
    <scope>NUCLEOTIDE SEQUENCE [LARGE SCALE GENOMIC DNA]</scope>
</reference>
<comment type="caution">
    <text evidence="2">The sequence shown here is derived from an EMBL/GenBank/DDBJ whole genome shotgun (WGS) entry which is preliminary data.</text>
</comment>
<dbReference type="EMBL" id="BPLQ01013831">
    <property type="protein sequence ID" value="GIY75230.1"/>
    <property type="molecule type" value="Genomic_DNA"/>
</dbReference>
<protein>
    <submittedName>
        <fullName evidence="2">Uncharacterized protein</fullName>
    </submittedName>
</protein>
<gene>
    <name evidence="2" type="ORF">CDAR_566851</name>
</gene>
<name>A0AAV4VZG3_9ARAC</name>
<sequence>MDSIDKLVVQGLPPREAFFNVLIEVTLQKQIEEPEEAMQNLYTEHLNAKRYVLEVDLEIPSSQHERQNDWRMAPEYLTITYEMLSSYCSSKSGGPDCISLRGYEVDPDFVTYGDTSPYRLLILWRFLALRLVSSSSRFPGDGSTSSEKRAQPEVTTSRLVRDGVFGR</sequence>
<evidence type="ECO:0000256" key="1">
    <source>
        <dbReference type="SAM" id="MobiDB-lite"/>
    </source>
</evidence>
<accession>A0AAV4VZG3</accession>
<organism evidence="2 3">
    <name type="scientific">Caerostris darwini</name>
    <dbReference type="NCBI Taxonomy" id="1538125"/>
    <lineage>
        <taxon>Eukaryota</taxon>
        <taxon>Metazoa</taxon>
        <taxon>Ecdysozoa</taxon>
        <taxon>Arthropoda</taxon>
        <taxon>Chelicerata</taxon>
        <taxon>Arachnida</taxon>
        <taxon>Araneae</taxon>
        <taxon>Araneomorphae</taxon>
        <taxon>Entelegynae</taxon>
        <taxon>Araneoidea</taxon>
        <taxon>Araneidae</taxon>
        <taxon>Caerostris</taxon>
    </lineage>
</organism>
<feature type="region of interest" description="Disordered" evidence="1">
    <location>
        <begin position="136"/>
        <end position="156"/>
    </location>
</feature>
<proteinExistence type="predicted"/>